<sequence length="361" mass="39252">MGAKRAHPRRISGRRQRGLRNVRFGSDQLQGADKAALRAAAQPNSRVDNALGTLAIAKAREEKGGSLDLYLNRVHARFKLTFNETCHVLLLLLLLLWTFDADVDHICFRALTPETNSERAAVEAPGAPLSVQHHPSTPRLDMSMRPRGAVEPTRACLSSNNKPRVLFNSAKNDGQMNRHDRHEEPGILKSAARVREADVPATSLVVDDNRLHASGVNHEVDFHVGASLRILNPEGAAGVRRSAQSLCTLYRMRKGVGRCSSPAVGDESFKPGNLKLLPTPAPWTLDHGAFPRHPVLHASTRCDAGPEATCTEAVLSRAKSRKTLSAVLGRGQFVSGCFLQMFRMSASITSRIGTGDAPLPK</sequence>
<name>A0A6A6WQK5_9PLEO</name>
<evidence type="ECO:0000313" key="3">
    <source>
        <dbReference type="Proteomes" id="UP000799757"/>
    </source>
</evidence>
<dbReference type="EMBL" id="MU002509">
    <property type="protein sequence ID" value="KAF2786243.1"/>
    <property type="molecule type" value="Genomic_DNA"/>
</dbReference>
<proteinExistence type="predicted"/>
<gene>
    <name evidence="2" type="ORF">K505DRAFT_343970</name>
</gene>
<accession>A0A6A6WQK5</accession>
<dbReference type="Proteomes" id="UP000799757">
    <property type="component" value="Unassembled WGS sequence"/>
</dbReference>
<dbReference type="AlphaFoldDB" id="A0A6A6WQK5"/>
<organism evidence="2 3">
    <name type="scientific">Melanomma pulvis-pyrius CBS 109.77</name>
    <dbReference type="NCBI Taxonomy" id="1314802"/>
    <lineage>
        <taxon>Eukaryota</taxon>
        <taxon>Fungi</taxon>
        <taxon>Dikarya</taxon>
        <taxon>Ascomycota</taxon>
        <taxon>Pezizomycotina</taxon>
        <taxon>Dothideomycetes</taxon>
        <taxon>Pleosporomycetidae</taxon>
        <taxon>Pleosporales</taxon>
        <taxon>Melanommataceae</taxon>
        <taxon>Melanomma</taxon>
    </lineage>
</organism>
<protein>
    <submittedName>
        <fullName evidence="2">Uncharacterized protein</fullName>
    </submittedName>
</protein>
<feature type="region of interest" description="Disordered" evidence="1">
    <location>
        <begin position="123"/>
        <end position="144"/>
    </location>
</feature>
<evidence type="ECO:0000256" key="1">
    <source>
        <dbReference type="SAM" id="MobiDB-lite"/>
    </source>
</evidence>
<reference evidence="2" key="1">
    <citation type="journal article" date="2020" name="Stud. Mycol.">
        <title>101 Dothideomycetes genomes: a test case for predicting lifestyles and emergence of pathogens.</title>
        <authorList>
            <person name="Haridas S."/>
            <person name="Albert R."/>
            <person name="Binder M."/>
            <person name="Bloem J."/>
            <person name="Labutti K."/>
            <person name="Salamov A."/>
            <person name="Andreopoulos B."/>
            <person name="Baker S."/>
            <person name="Barry K."/>
            <person name="Bills G."/>
            <person name="Bluhm B."/>
            <person name="Cannon C."/>
            <person name="Castanera R."/>
            <person name="Culley D."/>
            <person name="Daum C."/>
            <person name="Ezra D."/>
            <person name="Gonzalez J."/>
            <person name="Henrissat B."/>
            <person name="Kuo A."/>
            <person name="Liang C."/>
            <person name="Lipzen A."/>
            <person name="Lutzoni F."/>
            <person name="Magnuson J."/>
            <person name="Mondo S."/>
            <person name="Nolan M."/>
            <person name="Ohm R."/>
            <person name="Pangilinan J."/>
            <person name="Park H.-J."/>
            <person name="Ramirez L."/>
            <person name="Alfaro M."/>
            <person name="Sun H."/>
            <person name="Tritt A."/>
            <person name="Yoshinaga Y."/>
            <person name="Zwiers L.-H."/>
            <person name="Turgeon B."/>
            <person name="Goodwin S."/>
            <person name="Spatafora J."/>
            <person name="Crous P."/>
            <person name="Grigoriev I."/>
        </authorList>
    </citation>
    <scope>NUCLEOTIDE SEQUENCE</scope>
    <source>
        <strain evidence="2">CBS 109.77</strain>
    </source>
</reference>
<evidence type="ECO:0000313" key="2">
    <source>
        <dbReference type="EMBL" id="KAF2786243.1"/>
    </source>
</evidence>
<keyword evidence="3" id="KW-1185">Reference proteome</keyword>